<evidence type="ECO:0000313" key="1">
    <source>
        <dbReference type="EMBL" id="RNA32852.1"/>
    </source>
</evidence>
<protein>
    <submittedName>
        <fullName evidence="1">Uncharacterized protein</fullName>
    </submittedName>
</protein>
<organism evidence="1 2">
    <name type="scientific">Brachionus plicatilis</name>
    <name type="common">Marine rotifer</name>
    <name type="synonym">Brachionus muelleri</name>
    <dbReference type="NCBI Taxonomy" id="10195"/>
    <lineage>
        <taxon>Eukaryota</taxon>
        <taxon>Metazoa</taxon>
        <taxon>Spiralia</taxon>
        <taxon>Gnathifera</taxon>
        <taxon>Rotifera</taxon>
        <taxon>Eurotatoria</taxon>
        <taxon>Monogononta</taxon>
        <taxon>Pseudotrocha</taxon>
        <taxon>Ploima</taxon>
        <taxon>Brachionidae</taxon>
        <taxon>Brachionus</taxon>
    </lineage>
</organism>
<dbReference type="EMBL" id="REGN01001736">
    <property type="protein sequence ID" value="RNA32852.1"/>
    <property type="molecule type" value="Genomic_DNA"/>
</dbReference>
<dbReference type="Proteomes" id="UP000276133">
    <property type="component" value="Unassembled WGS sequence"/>
</dbReference>
<name>A0A3M7SAQ9_BRAPC</name>
<gene>
    <name evidence="1" type="ORF">BpHYR1_017172</name>
</gene>
<keyword evidence="2" id="KW-1185">Reference proteome</keyword>
<reference evidence="1 2" key="1">
    <citation type="journal article" date="2018" name="Sci. Rep.">
        <title>Genomic signatures of local adaptation to the degree of environmental predictability in rotifers.</title>
        <authorList>
            <person name="Franch-Gras L."/>
            <person name="Hahn C."/>
            <person name="Garcia-Roger E.M."/>
            <person name="Carmona M.J."/>
            <person name="Serra M."/>
            <person name="Gomez A."/>
        </authorList>
    </citation>
    <scope>NUCLEOTIDE SEQUENCE [LARGE SCALE GENOMIC DNA]</scope>
    <source>
        <strain evidence="1">HYR1</strain>
    </source>
</reference>
<sequence length="117" mass="13908">MDDESITLLLVTNIQNVLAQFMSSLLELHQDAIAHQGFFQTNRKLCHLRTIYILMAICYLLRKKNLKLKNLKKFSFKKRIFKKLSLVFFSSFKNDSNLRDSNCFLFVKKLDIKDREE</sequence>
<dbReference type="AlphaFoldDB" id="A0A3M7SAQ9"/>
<proteinExistence type="predicted"/>
<evidence type="ECO:0000313" key="2">
    <source>
        <dbReference type="Proteomes" id="UP000276133"/>
    </source>
</evidence>
<comment type="caution">
    <text evidence="1">The sequence shown here is derived from an EMBL/GenBank/DDBJ whole genome shotgun (WGS) entry which is preliminary data.</text>
</comment>
<accession>A0A3M7SAQ9</accession>